<comment type="caution">
    <text evidence="2">The sequence shown here is derived from an EMBL/GenBank/DDBJ whole genome shotgun (WGS) entry which is preliminary data.</text>
</comment>
<accession>A0A9W4MEP7</accession>
<evidence type="ECO:0000256" key="1">
    <source>
        <dbReference type="SAM" id="MobiDB-lite"/>
    </source>
</evidence>
<gene>
    <name evidence="2" type="ORF">SBRY_30259</name>
</gene>
<feature type="compositionally biased region" description="Low complexity" evidence="1">
    <location>
        <begin position="208"/>
        <end position="219"/>
    </location>
</feature>
<keyword evidence="3" id="KW-1185">Reference proteome</keyword>
<feature type="compositionally biased region" description="Basic and acidic residues" evidence="1">
    <location>
        <begin position="34"/>
        <end position="49"/>
    </location>
</feature>
<evidence type="ECO:0000313" key="3">
    <source>
        <dbReference type="Proteomes" id="UP001153328"/>
    </source>
</evidence>
<feature type="compositionally biased region" description="Low complexity" evidence="1">
    <location>
        <begin position="116"/>
        <end position="131"/>
    </location>
</feature>
<dbReference type="Proteomes" id="UP001153328">
    <property type="component" value="Unassembled WGS sequence"/>
</dbReference>
<feature type="region of interest" description="Disordered" evidence="1">
    <location>
        <begin position="34"/>
        <end position="312"/>
    </location>
</feature>
<proteinExistence type="predicted"/>
<feature type="compositionally biased region" description="Basic residues" evidence="1">
    <location>
        <begin position="220"/>
        <end position="250"/>
    </location>
</feature>
<sequence>MGAPAARACTAAARSAAAGYGICAALCRAAGDRCHERRETRQTAQDADRRRRWRRRTAGRRRRRHAAGAAAAPACGKAPHGGAGTALRGPGGRRGRHRGLQLRRTRPPRPGDSRTPRYAAQPRQPRAARLPRGPRPRRRLLRLPVRRHGRGAARADDARRRPHRAARRPALRPRPGPHRHRRLARARRRPQPHAGRRGGRRTRRRRAGVAAGHPVAPGRRPARRPRLPLLPRRRARGRPPRSGHVPRRPRRGDDRTGPGRTPRHRRGERRMDRGGPRPGGGRLAHPAAGAGDRLRLAGHRRRGPGGRRLRNGQAVAAAHCRAVCRTGKIRWPPPRRCY</sequence>
<feature type="compositionally biased region" description="Basic residues" evidence="1">
    <location>
        <begin position="160"/>
        <end position="207"/>
    </location>
</feature>
<protein>
    <submittedName>
        <fullName evidence="2">Uncharacterized protein</fullName>
    </submittedName>
</protein>
<feature type="compositionally biased region" description="Gly residues" evidence="1">
    <location>
        <begin position="79"/>
        <end position="90"/>
    </location>
</feature>
<name>A0A9W4MEP7_9ACTN</name>
<feature type="compositionally biased region" description="Low complexity" evidence="1">
    <location>
        <begin position="67"/>
        <end position="78"/>
    </location>
</feature>
<feature type="compositionally biased region" description="Basic residues" evidence="1">
    <location>
        <begin position="91"/>
        <end position="107"/>
    </location>
</feature>
<reference evidence="2" key="1">
    <citation type="submission" date="2021-06" db="EMBL/GenBank/DDBJ databases">
        <authorList>
            <person name="Arsene-Ploetze F."/>
        </authorList>
    </citation>
    <scope>NUCLEOTIDE SEQUENCE</scope>
    <source>
        <strain evidence="2">SBRY1</strain>
    </source>
</reference>
<organism evidence="2 3">
    <name type="scientific">Actinacidiphila bryophytorum</name>
    <dbReference type="NCBI Taxonomy" id="1436133"/>
    <lineage>
        <taxon>Bacteria</taxon>
        <taxon>Bacillati</taxon>
        <taxon>Actinomycetota</taxon>
        <taxon>Actinomycetes</taxon>
        <taxon>Kitasatosporales</taxon>
        <taxon>Streptomycetaceae</taxon>
        <taxon>Actinacidiphila</taxon>
    </lineage>
</organism>
<feature type="compositionally biased region" description="Basic residues" evidence="1">
    <location>
        <begin position="50"/>
        <end position="66"/>
    </location>
</feature>
<feature type="compositionally biased region" description="Basic residues" evidence="1">
    <location>
        <begin position="296"/>
        <end position="310"/>
    </location>
</feature>
<feature type="compositionally biased region" description="Basic residues" evidence="1">
    <location>
        <begin position="132"/>
        <end position="151"/>
    </location>
</feature>
<evidence type="ECO:0000313" key="2">
    <source>
        <dbReference type="EMBL" id="CAG7638754.1"/>
    </source>
</evidence>
<dbReference type="EMBL" id="CAJVAX010000017">
    <property type="protein sequence ID" value="CAG7638754.1"/>
    <property type="molecule type" value="Genomic_DNA"/>
</dbReference>
<dbReference type="AlphaFoldDB" id="A0A9W4MEP7"/>